<evidence type="ECO:0000313" key="3">
    <source>
        <dbReference type="Proteomes" id="UP000069443"/>
    </source>
</evidence>
<reference evidence="3" key="2">
    <citation type="submission" date="2016-02" db="EMBL/GenBank/DDBJ databases">
        <title>Draft genome sequence of five rapidly growing Mycobacterium species.</title>
        <authorList>
            <person name="Katahira K."/>
            <person name="Gotou Y."/>
            <person name="Iida K."/>
            <person name="Ogura Y."/>
            <person name="Hayashi T."/>
        </authorList>
    </citation>
    <scope>NUCLEOTIDE SEQUENCE [LARGE SCALE GENOMIC DNA]</scope>
    <source>
        <strain evidence="3">JCM15298</strain>
    </source>
</reference>
<keyword evidence="1" id="KW-1133">Transmembrane helix</keyword>
<sequence>MTITSEYLKLRSTPSPLWSALAAVALSLGLATAIPRQPELGAAMFGVPVLMVLSALTVTGEYRTAMIRTTFLGTPNRVRVLAAKAIVAAAFSAVVSAVATLGSFVLATGAPGWPTVGAVTLYAALGAVLAVGLGAVVRHSAAAVAVLLLLPFVVEPLVGVSPQLGSRVGPLLPFTNANAFTGVTWIQSFTMWWGPAGSALYFAAVAAAVFAVAAVLVSRRDA</sequence>
<feature type="transmembrane region" description="Helical" evidence="1">
    <location>
        <begin position="119"/>
        <end position="137"/>
    </location>
</feature>
<dbReference type="AlphaFoldDB" id="A0A100WGV4"/>
<organism evidence="2 3">
    <name type="scientific">Mycolicibacterium canariasense</name>
    <name type="common">Mycobacterium canariasense</name>
    <dbReference type="NCBI Taxonomy" id="228230"/>
    <lineage>
        <taxon>Bacteria</taxon>
        <taxon>Bacillati</taxon>
        <taxon>Actinomycetota</taxon>
        <taxon>Actinomycetes</taxon>
        <taxon>Mycobacteriales</taxon>
        <taxon>Mycobacteriaceae</taxon>
        <taxon>Mycolicibacterium</taxon>
    </lineage>
</organism>
<reference evidence="3" key="1">
    <citation type="journal article" date="2016" name="Genome Announc.">
        <title>Draft Genome Sequences of Five Rapidly Growing Mycobacterium Species, M. thermoresistibile, M. fortuitum subsp. acetamidolyticum, M. canariasense, M. brisbanense, and M. novocastrense.</title>
        <authorList>
            <person name="Katahira K."/>
            <person name="Ogura Y."/>
            <person name="Gotoh Y."/>
            <person name="Hayashi T."/>
        </authorList>
    </citation>
    <scope>NUCLEOTIDE SEQUENCE [LARGE SCALE GENOMIC DNA]</scope>
    <source>
        <strain evidence="3">JCM15298</strain>
    </source>
</reference>
<accession>A0A100WGV4</accession>
<dbReference type="EMBL" id="BCSY01000076">
    <property type="protein sequence ID" value="GAS97783.1"/>
    <property type="molecule type" value="Genomic_DNA"/>
</dbReference>
<gene>
    <name evidence="2" type="ORF">RMCC_4749</name>
</gene>
<name>A0A100WGV4_MYCCR</name>
<keyword evidence="1" id="KW-0472">Membrane</keyword>
<dbReference type="STRING" id="228230.RMCC_4749"/>
<dbReference type="Proteomes" id="UP000069443">
    <property type="component" value="Unassembled WGS sequence"/>
</dbReference>
<evidence type="ECO:0000313" key="2">
    <source>
        <dbReference type="EMBL" id="GAS97783.1"/>
    </source>
</evidence>
<feature type="transmembrane region" description="Helical" evidence="1">
    <location>
        <begin position="199"/>
        <end position="217"/>
    </location>
</feature>
<evidence type="ECO:0000256" key="1">
    <source>
        <dbReference type="SAM" id="Phobius"/>
    </source>
</evidence>
<feature type="transmembrane region" description="Helical" evidence="1">
    <location>
        <begin position="81"/>
        <end position="107"/>
    </location>
</feature>
<dbReference type="RefSeq" id="WP_062658618.1">
    <property type="nucleotide sequence ID" value="NZ_BCSY01000076.1"/>
</dbReference>
<dbReference type="OrthoDB" id="4336046at2"/>
<protein>
    <submittedName>
        <fullName evidence="2">Putative ABC transporter membrane protein</fullName>
    </submittedName>
</protein>
<proteinExistence type="predicted"/>
<comment type="caution">
    <text evidence="2">The sequence shown here is derived from an EMBL/GenBank/DDBJ whole genome shotgun (WGS) entry which is preliminary data.</text>
</comment>
<feature type="transmembrane region" description="Helical" evidence="1">
    <location>
        <begin position="144"/>
        <end position="164"/>
    </location>
</feature>
<feature type="transmembrane region" description="Helical" evidence="1">
    <location>
        <begin position="43"/>
        <end position="60"/>
    </location>
</feature>
<keyword evidence="3" id="KW-1185">Reference proteome</keyword>
<keyword evidence="1" id="KW-0812">Transmembrane</keyword>